<feature type="region of interest" description="Disordered" evidence="1">
    <location>
        <begin position="1"/>
        <end position="79"/>
    </location>
</feature>
<feature type="compositionally biased region" description="Gly residues" evidence="1">
    <location>
        <begin position="14"/>
        <end position="60"/>
    </location>
</feature>
<feature type="compositionally biased region" description="Pro residues" evidence="1">
    <location>
        <begin position="61"/>
        <end position="74"/>
    </location>
</feature>
<sequence length="151" mass="15515">MRGAARGYSPAPVPGGGAGFPPGGGVGFPPGGVGGFPPGGAPGGFPPGGVGGFPPGGAPGGQPPGAPGSPPPSFVPSQPQVGAYAVDPGSIRRCLYRYVYIWQDNGQQYWIYLTFVGRRSIAGYRWHGYGAVGVWLYFGLDLRRIDQFACF</sequence>
<accession>A0A2W1NCS1</accession>
<dbReference type="Proteomes" id="UP000214746">
    <property type="component" value="Unassembled WGS sequence"/>
</dbReference>
<dbReference type="AlphaFoldDB" id="A0A2W1NCS1"/>
<dbReference type="EMBL" id="NHRJ02000005">
    <property type="protein sequence ID" value="PZE20861.1"/>
    <property type="molecule type" value="Genomic_DNA"/>
</dbReference>
<dbReference type="OrthoDB" id="2068061at2"/>
<keyword evidence="3" id="KW-1185">Reference proteome</keyword>
<evidence type="ECO:0000256" key="1">
    <source>
        <dbReference type="SAM" id="MobiDB-lite"/>
    </source>
</evidence>
<protein>
    <recommendedName>
        <fullName evidence="4">Collagen-like protein</fullName>
    </recommendedName>
</protein>
<evidence type="ECO:0000313" key="3">
    <source>
        <dbReference type="Proteomes" id="UP000214746"/>
    </source>
</evidence>
<gene>
    <name evidence="2" type="ORF">CBW46_011155</name>
</gene>
<evidence type="ECO:0008006" key="4">
    <source>
        <dbReference type="Google" id="ProtNLM"/>
    </source>
</evidence>
<proteinExistence type="predicted"/>
<name>A0A2W1NCS1_PAEXE</name>
<organism evidence="2 3">
    <name type="scientific">Paenibacillus xerothermodurans</name>
    <dbReference type="NCBI Taxonomy" id="1977292"/>
    <lineage>
        <taxon>Bacteria</taxon>
        <taxon>Bacillati</taxon>
        <taxon>Bacillota</taxon>
        <taxon>Bacilli</taxon>
        <taxon>Bacillales</taxon>
        <taxon>Paenibacillaceae</taxon>
        <taxon>Paenibacillus</taxon>
    </lineage>
</organism>
<evidence type="ECO:0000313" key="2">
    <source>
        <dbReference type="EMBL" id="PZE20861.1"/>
    </source>
</evidence>
<reference evidence="2" key="1">
    <citation type="submission" date="2018-06" db="EMBL/GenBank/DDBJ databases">
        <title>Paenibacillus xerothermodurans sp. nov. an extremely dry heat resistant spore forming bacterium isolated from the soil of Cape Canaveral, Florida.</title>
        <authorList>
            <person name="Seuylemezian A."/>
            <person name="Kaur N."/>
            <person name="Patil P."/>
            <person name="Patil P."/>
            <person name="Mayilraj S."/>
            <person name="Vaishampayan P."/>
        </authorList>
    </citation>
    <scope>NUCLEOTIDE SEQUENCE [LARGE SCALE GENOMIC DNA]</scope>
    <source>
        <strain evidence="2">ATCC 27380</strain>
    </source>
</reference>
<comment type="caution">
    <text evidence="2">The sequence shown here is derived from an EMBL/GenBank/DDBJ whole genome shotgun (WGS) entry which is preliminary data.</text>
</comment>